<name>A0A2S9YJI2_9BACT</name>
<gene>
    <name evidence="2" type="ORF">ENSA5_03780</name>
</gene>
<feature type="signal peptide" evidence="1">
    <location>
        <begin position="1"/>
        <end position="22"/>
    </location>
</feature>
<dbReference type="AlphaFoldDB" id="A0A2S9YJI2"/>
<evidence type="ECO:0000256" key="1">
    <source>
        <dbReference type="SAM" id="SignalP"/>
    </source>
</evidence>
<keyword evidence="1" id="KW-0732">Signal</keyword>
<accession>A0A2S9YJI2</accession>
<evidence type="ECO:0000313" key="3">
    <source>
        <dbReference type="Proteomes" id="UP000237968"/>
    </source>
</evidence>
<dbReference type="OrthoDB" id="9792152at2"/>
<comment type="caution">
    <text evidence="2">The sequence shown here is derived from an EMBL/GenBank/DDBJ whole genome shotgun (WGS) entry which is preliminary data.</text>
</comment>
<dbReference type="Proteomes" id="UP000237968">
    <property type="component" value="Unassembled WGS sequence"/>
</dbReference>
<dbReference type="RefSeq" id="WP_106389850.1">
    <property type="nucleotide sequence ID" value="NZ_PVNK01000017.1"/>
</dbReference>
<organism evidence="2 3">
    <name type="scientific">Enhygromyxa salina</name>
    <dbReference type="NCBI Taxonomy" id="215803"/>
    <lineage>
        <taxon>Bacteria</taxon>
        <taxon>Pseudomonadati</taxon>
        <taxon>Myxococcota</taxon>
        <taxon>Polyangia</taxon>
        <taxon>Nannocystales</taxon>
        <taxon>Nannocystaceae</taxon>
        <taxon>Enhygromyxa</taxon>
    </lineage>
</organism>
<evidence type="ECO:0000313" key="2">
    <source>
        <dbReference type="EMBL" id="PRQ05259.1"/>
    </source>
</evidence>
<proteinExistence type="predicted"/>
<reference evidence="2 3" key="1">
    <citation type="submission" date="2018-03" db="EMBL/GenBank/DDBJ databases">
        <title>Draft Genome Sequences of the Obligatory Marine Myxobacteria Enhygromyxa salina SWB005.</title>
        <authorList>
            <person name="Poehlein A."/>
            <person name="Moghaddam J.A."/>
            <person name="Harms H."/>
            <person name="Alanjari M."/>
            <person name="Koenig G.M."/>
            <person name="Daniel R."/>
            <person name="Schaeberle T.F."/>
        </authorList>
    </citation>
    <scope>NUCLEOTIDE SEQUENCE [LARGE SCALE GENOMIC DNA]</scope>
    <source>
        <strain evidence="2 3">SWB005</strain>
    </source>
</reference>
<keyword evidence="3" id="KW-1185">Reference proteome</keyword>
<protein>
    <recommendedName>
        <fullName evidence="4">Cell surface protein</fullName>
    </recommendedName>
</protein>
<dbReference type="EMBL" id="PVNK01000017">
    <property type="protein sequence ID" value="PRQ05259.1"/>
    <property type="molecule type" value="Genomic_DNA"/>
</dbReference>
<feature type="chain" id="PRO_5015759940" description="Cell surface protein" evidence="1">
    <location>
        <begin position="23"/>
        <end position="210"/>
    </location>
</feature>
<sequence>MSTLRPTTIVLLITLAQLGACTADDEGSDPYADAVVEFTPAEATTFGHEGLPDVVLGPPGGIYDVASLGCGGSIVVEFDPPGIVDRPGVDFIVFENPFTEDFPEPGEVAVSADGERWSVFPCAPESLEGCAGVSPTLALPGADIDPTDPARAGGDGFDLSALADAPAEVRFVRILDRSSEYWDSKGEISYCDPGNQGAGGFDLDAVAAVH</sequence>
<evidence type="ECO:0008006" key="4">
    <source>
        <dbReference type="Google" id="ProtNLM"/>
    </source>
</evidence>